<dbReference type="PROSITE" id="PS50268">
    <property type="entry name" value="CADHERIN_2"/>
    <property type="match status" value="1"/>
</dbReference>
<dbReference type="CDD" id="cd11304">
    <property type="entry name" value="Cadherin_repeat"/>
    <property type="match status" value="1"/>
</dbReference>
<proteinExistence type="predicted"/>
<organism evidence="5 6">
    <name type="scientific">Microvirga arsenatis</name>
    <dbReference type="NCBI Taxonomy" id="2692265"/>
    <lineage>
        <taxon>Bacteria</taxon>
        <taxon>Pseudomonadati</taxon>
        <taxon>Pseudomonadota</taxon>
        <taxon>Alphaproteobacteria</taxon>
        <taxon>Hyphomicrobiales</taxon>
        <taxon>Methylobacteriaceae</taxon>
        <taxon>Microvirga</taxon>
    </lineage>
</organism>
<keyword evidence="2" id="KW-1133">Transmembrane helix</keyword>
<dbReference type="InterPro" id="IPR018511">
    <property type="entry name" value="Hemolysin-typ_Ca-bd_CS"/>
</dbReference>
<evidence type="ECO:0000313" key="5">
    <source>
        <dbReference type="EMBL" id="NBJ23251.1"/>
    </source>
</evidence>
<keyword evidence="6" id="KW-1185">Reference proteome</keyword>
<comment type="caution">
    <text evidence="5">The sequence shown here is derived from an EMBL/GenBank/DDBJ whole genome shotgun (WGS) entry which is preliminary data.</text>
</comment>
<feature type="domain" description="Cadherin" evidence="4">
    <location>
        <begin position="124"/>
        <end position="225"/>
    </location>
</feature>
<feature type="region of interest" description="Disordered" evidence="3">
    <location>
        <begin position="308"/>
        <end position="342"/>
    </location>
</feature>
<dbReference type="InterPro" id="IPR001343">
    <property type="entry name" value="Hemolysn_Ca-bd"/>
</dbReference>
<dbReference type="PANTHER" id="PTHR24026:SF126">
    <property type="entry name" value="PROTOCADHERIN FAT 4"/>
    <property type="match status" value="1"/>
</dbReference>
<dbReference type="InterPro" id="IPR002126">
    <property type="entry name" value="Cadherin-like_dom"/>
</dbReference>
<reference evidence="5 6" key="1">
    <citation type="submission" date="2020-01" db="EMBL/GenBank/DDBJ databases">
        <title>Microvirga sp. nov., an arsenate reduction bacterium isolated from Tibet hotspring sediments.</title>
        <authorList>
            <person name="Yuan C.-G."/>
        </authorList>
    </citation>
    <scope>NUCLEOTIDE SEQUENCE [LARGE SCALE GENOMIC DNA]</scope>
    <source>
        <strain evidence="5 6">SYSU G3D203</strain>
    </source>
</reference>
<dbReference type="PRINTS" id="PR00313">
    <property type="entry name" value="CABNDNGRPT"/>
</dbReference>
<protein>
    <recommendedName>
        <fullName evidence="4">Cadherin domain-containing protein</fullName>
    </recommendedName>
</protein>
<dbReference type="SUPFAM" id="SSF51120">
    <property type="entry name" value="beta-Roll"/>
    <property type="match status" value="1"/>
</dbReference>
<dbReference type="PANTHER" id="PTHR24026">
    <property type="entry name" value="FAT ATYPICAL CADHERIN-RELATED"/>
    <property type="match status" value="1"/>
</dbReference>
<dbReference type="EMBL" id="JAAAXJ010000001">
    <property type="protein sequence ID" value="NBJ23251.1"/>
    <property type="molecule type" value="Genomic_DNA"/>
</dbReference>
<dbReference type="Proteomes" id="UP000818323">
    <property type="component" value="Unassembled WGS sequence"/>
</dbReference>
<evidence type="ECO:0000256" key="2">
    <source>
        <dbReference type="ARBA" id="ARBA00022989"/>
    </source>
</evidence>
<sequence>MPTTIELSSTSIPEDIGFSTTGIGNIVIRVDGTPISNYSGYTFEITVNGGENTLFSGFSFGGGAALHIEQSAIGLFNFEGNGPKSYEITITAKKAGEADVTADFTLNVTDVEESPTDILVAGGTIAENTAVGDDVATLNGVDEDQGETFTYKIVDANGTEISHSLFTVDGAKIKLKAPLDDAQVGSHTLRIQVTDSSQRTYAENVTITVTNSAETSTGTNKNDRLTGTADHDIINGLAGNDRIEGLAGNDTINGGLGKDKLFGGEGQDTFVFDTAVKKGHFDHIEDFKPSDDTIQISLAALKAFKVKGPKSGDVHSKKGSDDGGKPDDQGGRPDKGPTKSVGFDKIFVKGQKLQKKFFNVGTKLNDTPDGSNDYIFYNKKNGIVYLDVDGSGKGKGIEILKVKPGTALTADDFLFI</sequence>
<evidence type="ECO:0000313" key="6">
    <source>
        <dbReference type="Proteomes" id="UP000818323"/>
    </source>
</evidence>
<gene>
    <name evidence="5" type="ORF">GR303_02600</name>
</gene>
<evidence type="ECO:0000256" key="3">
    <source>
        <dbReference type="SAM" id="MobiDB-lite"/>
    </source>
</evidence>
<accession>A0ABW9YSS3</accession>
<dbReference type="InterPro" id="IPR015919">
    <property type="entry name" value="Cadherin-like_sf"/>
</dbReference>
<dbReference type="Pfam" id="PF00028">
    <property type="entry name" value="Cadherin"/>
    <property type="match status" value="1"/>
</dbReference>
<dbReference type="PROSITE" id="PS00330">
    <property type="entry name" value="HEMOLYSIN_CALCIUM"/>
    <property type="match status" value="2"/>
</dbReference>
<keyword evidence="2" id="KW-0472">Membrane</keyword>
<feature type="compositionally biased region" description="Basic and acidic residues" evidence="3">
    <location>
        <begin position="310"/>
        <end position="337"/>
    </location>
</feature>
<dbReference type="Gene3D" id="2.150.10.10">
    <property type="entry name" value="Serralysin-like metalloprotease, C-terminal"/>
    <property type="match status" value="1"/>
</dbReference>
<evidence type="ECO:0000259" key="4">
    <source>
        <dbReference type="PROSITE" id="PS50268"/>
    </source>
</evidence>
<dbReference type="InterPro" id="IPR011049">
    <property type="entry name" value="Serralysin-like_metalloprot_C"/>
</dbReference>
<dbReference type="SUPFAM" id="SSF49313">
    <property type="entry name" value="Cadherin-like"/>
    <property type="match status" value="1"/>
</dbReference>
<keyword evidence="1" id="KW-0812">Transmembrane</keyword>
<dbReference type="Pfam" id="PF00353">
    <property type="entry name" value="HemolysinCabind"/>
    <property type="match status" value="1"/>
</dbReference>
<name>A0ABW9YSS3_9HYPH</name>
<evidence type="ECO:0000256" key="1">
    <source>
        <dbReference type="ARBA" id="ARBA00022692"/>
    </source>
</evidence>